<comment type="caution">
    <text evidence="1">The sequence shown here is derived from an EMBL/GenBank/DDBJ whole genome shotgun (WGS) entry which is preliminary data.</text>
</comment>
<evidence type="ECO:0000313" key="1">
    <source>
        <dbReference type="EMBL" id="KYC49130.1"/>
    </source>
</evidence>
<gene>
    <name evidence="1" type="ORF">AMQ74_01482</name>
</gene>
<accession>A0A150IVZ7</accession>
<organism evidence="1 2">
    <name type="scientific">Candidatus Methanofastidiosum methylothiophilum</name>
    <dbReference type="NCBI Taxonomy" id="1705564"/>
    <lineage>
        <taxon>Archaea</taxon>
        <taxon>Methanobacteriati</taxon>
        <taxon>Methanobacteriota</taxon>
        <taxon>Stenosarchaea group</taxon>
        <taxon>Candidatus Methanofastidiosia</taxon>
        <taxon>Candidatus Methanofastidiosales</taxon>
        <taxon>Candidatus Methanofastidiosaceae</taxon>
        <taxon>Candidatus Methanofastidiosum</taxon>
    </lineage>
</organism>
<dbReference type="Proteomes" id="UP000075578">
    <property type="component" value="Unassembled WGS sequence"/>
</dbReference>
<dbReference type="EMBL" id="LNGD01000114">
    <property type="protein sequence ID" value="KYC49130.1"/>
    <property type="molecule type" value="Genomic_DNA"/>
</dbReference>
<sequence length="112" mass="12862">MHTLFLWKNILTFWVTERDGEKLLHFEYKGRATDSFYRRMVLVLGKGNLKTIVAYIVQYIDYLGPTEIDQGILTKLADGNYIPIIDIVGDTDIATKDPNDSPTLIRLKEKGK</sequence>
<evidence type="ECO:0000313" key="2">
    <source>
        <dbReference type="Proteomes" id="UP000075578"/>
    </source>
</evidence>
<dbReference type="AlphaFoldDB" id="A0A150IVZ7"/>
<proteinExistence type="predicted"/>
<reference evidence="1 2" key="1">
    <citation type="journal article" date="2016" name="ISME J.">
        <title>Chasing the elusive Euryarchaeota class WSA2: genomes reveal a uniquely fastidious methyl-reducing methanogen.</title>
        <authorList>
            <person name="Nobu M.K."/>
            <person name="Narihiro T."/>
            <person name="Kuroda K."/>
            <person name="Mei R."/>
            <person name="Liu W.T."/>
        </authorList>
    </citation>
    <scope>NUCLEOTIDE SEQUENCE [LARGE SCALE GENOMIC DNA]</scope>
    <source>
        <strain evidence="1">U1lsi0528_Bin089</strain>
    </source>
</reference>
<protein>
    <submittedName>
        <fullName evidence="1">Uncharacterized protein</fullName>
    </submittedName>
</protein>
<name>A0A150IVZ7_9EURY</name>